<dbReference type="PANTHER" id="PTHR14239">
    <property type="entry name" value="DUDULIN-RELATED"/>
    <property type="match status" value="1"/>
</dbReference>
<dbReference type="EMBL" id="QPJQ01000009">
    <property type="protein sequence ID" value="RCX06711.1"/>
    <property type="molecule type" value="Genomic_DNA"/>
</dbReference>
<accession>A0A369AC38</accession>
<dbReference type="Gene3D" id="3.40.50.720">
    <property type="entry name" value="NAD(P)-binding Rossmann-like Domain"/>
    <property type="match status" value="1"/>
</dbReference>
<dbReference type="GO" id="GO:0052851">
    <property type="term" value="F:ferric-chelate reductase (NADPH) activity"/>
    <property type="evidence" value="ECO:0007669"/>
    <property type="project" value="TreeGrafter"/>
</dbReference>
<dbReference type="PANTHER" id="PTHR14239:SF0">
    <property type="entry name" value="F420-DEPENDENT NADP REDUCTASE"/>
    <property type="match status" value="1"/>
</dbReference>
<dbReference type="GO" id="GO:0005886">
    <property type="term" value="C:plasma membrane"/>
    <property type="evidence" value="ECO:0007669"/>
    <property type="project" value="TreeGrafter"/>
</dbReference>
<dbReference type="GO" id="GO:0006740">
    <property type="term" value="P:NADPH regeneration"/>
    <property type="evidence" value="ECO:0007669"/>
    <property type="project" value="InterPro"/>
</dbReference>
<dbReference type="Pfam" id="PF03807">
    <property type="entry name" value="F420_oxidored"/>
    <property type="match status" value="1"/>
</dbReference>
<keyword evidence="1" id="KW-0560">Oxidoreductase</keyword>
<dbReference type="GO" id="GO:0008823">
    <property type="term" value="F:cupric reductase (NADH) activity"/>
    <property type="evidence" value="ECO:0007669"/>
    <property type="project" value="TreeGrafter"/>
</dbReference>
<dbReference type="NCBIfam" id="TIGR01915">
    <property type="entry name" value="npdG"/>
    <property type="match status" value="1"/>
</dbReference>
<evidence type="ECO:0000256" key="1">
    <source>
        <dbReference type="ARBA" id="ARBA00023002"/>
    </source>
</evidence>
<name>A0A369AC38_9GAMM</name>
<dbReference type="GO" id="GO:0015677">
    <property type="term" value="P:copper ion import"/>
    <property type="evidence" value="ECO:0007669"/>
    <property type="project" value="TreeGrafter"/>
</dbReference>
<organism evidence="3 4">
    <name type="scientific">Marinomonas foliarum</name>
    <dbReference type="NCBI Taxonomy" id="491950"/>
    <lineage>
        <taxon>Bacteria</taxon>
        <taxon>Pseudomonadati</taxon>
        <taxon>Pseudomonadota</taxon>
        <taxon>Gammaproteobacteria</taxon>
        <taxon>Oceanospirillales</taxon>
        <taxon>Oceanospirillaceae</taxon>
        <taxon>Marinomonas</taxon>
    </lineage>
</organism>
<proteinExistence type="predicted"/>
<dbReference type="InterPro" id="IPR036291">
    <property type="entry name" value="NAD(P)-bd_dom_sf"/>
</dbReference>
<feature type="domain" description="Pyrroline-5-carboxylate reductase catalytic N-terminal" evidence="2">
    <location>
        <begin position="8"/>
        <end position="110"/>
    </location>
</feature>
<comment type="caution">
    <text evidence="3">The sequence shown here is derived from an EMBL/GenBank/DDBJ whole genome shotgun (WGS) entry which is preliminary data.</text>
</comment>
<evidence type="ECO:0000313" key="4">
    <source>
        <dbReference type="Proteomes" id="UP000253506"/>
    </source>
</evidence>
<dbReference type="InterPro" id="IPR010185">
    <property type="entry name" value="NpdG"/>
</dbReference>
<dbReference type="GO" id="GO:0050661">
    <property type="term" value="F:NADP binding"/>
    <property type="evidence" value="ECO:0007669"/>
    <property type="project" value="InterPro"/>
</dbReference>
<reference evidence="3 4" key="1">
    <citation type="submission" date="2018-07" db="EMBL/GenBank/DDBJ databases">
        <title>Genomic Encyclopedia of Type Strains, Phase III (KMG-III): the genomes of soil and plant-associated and newly described type strains.</title>
        <authorList>
            <person name="Whitman W."/>
        </authorList>
    </citation>
    <scope>NUCLEOTIDE SEQUENCE [LARGE SCALE GENOMIC DNA]</scope>
    <source>
        <strain evidence="3 4">CECT 7731</strain>
    </source>
</reference>
<evidence type="ECO:0000259" key="2">
    <source>
        <dbReference type="Pfam" id="PF03807"/>
    </source>
</evidence>
<gene>
    <name evidence="3" type="ORF">DFP77_109107</name>
</gene>
<dbReference type="InterPro" id="IPR051267">
    <property type="entry name" value="STEAP_metalloreductase"/>
</dbReference>
<sequence>MNNDVSNKVAIIGGTGPQGKGLALRLALAGVSVVLGSRDPAKAAETAQQLIATLAEQDCKADITGFSMEDATKAADDLVILSVPYSGHDATLTALAPLLVGKTLVDIVVPLAPGNPKAVVMPAAGSVTESAQLLLGDDIPVVGALHNVSAVTLNDLSRGINCDILVCGNDLDAKKRVMALIEKMGTKAYNAGLAESARCVEALTPILIRLNISKDVPFSHAGIRICPPDGH</sequence>
<dbReference type="Proteomes" id="UP000253506">
    <property type="component" value="Unassembled WGS sequence"/>
</dbReference>
<dbReference type="OrthoDB" id="5738121at2"/>
<dbReference type="GO" id="GO:0070967">
    <property type="term" value="F:coenzyme F420 binding"/>
    <property type="evidence" value="ECO:0007669"/>
    <property type="project" value="InterPro"/>
</dbReference>
<dbReference type="RefSeq" id="WP_114411566.1">
    <property type="nucleotide sequence ID" value="NZ_JBQDNF010000023.1"/>
</dbReference>
<dbReference type="GO" id="GO:0016651">
    <property type="term" value="F:oxidoreductase activity, acting on NAD(P)H"/>
    <property type="evidence" value="ECO:0007669"/>
    <property type="project" value="InterPro"/>
</dbReference>
<dbReference type="AlphaFoldDB" id="A0A369AC38"/>
<dbReference type="InterPro" id="IPR028939">
    <property type="entry name" value="P5C_Rdtase_cat_N"/>
</dbReference>
<evidence type="ECO:0000313" key="3">
    <source>
        <dbReference type="EMBL" id="RCX06711.1"/>
    </source>
</evidence>
<protein>
    <submittedName>
        <fullName evidence="3">Reduced coenzyme F420:NADP oxidoreductase</fullName>
    </submittedName>
</protein>
<dbReference type="SUPFAM" id="SSF51735">
    <property type="entry name" value="NAD(P)-binding Rossmann-fold domains"/>
    <property type="match status" value="1"/>
</dbReference>